<dbReference type="Gene3D" id="3.40.50.1820">
    <property type="entry name" value="alpha/beta hydrolase"/>
    <property type="match status" value="1"/>
</dbReference>
<dbReference type="SUPFAM" id="SSF53474">
    <property type="entry name" value="alpha/beta-Hydrolases"/>
    <property type="match status" value="1"/>
</dbReference>
<evidence type="ECO:0000313" key="3">
    <source>
        <dbReference type="EMBL" id="PTX56463.1"/>
    </source>
</evidence>
<accession>A0A2T6BK78</accession>
<dbReference type="InterPro" id="IPR022742">
    <property type="entry name" value="Hydrolase_4"/>
</dbReference>
<sequence length="246" mass="26270">MPKYLDTAQGRRIAYHRTEGRGPGLVFLGGFKSDMEGTKAVHLEAWARAQGRAFLRFDYSGHGESSGAFTDGAIGDWAEDAEAAITALTDGPQILVGSSMGGWISLLMTKRIAACIAGLVTIAAAPDFTEDSMWAGFSDAQKAELAAGQVALPSDYGEPYIITKRLIEDGRAHLVLRDPLPLPFPTRFLQGTDDADVGMSVALRLLDHAEGPDMRLVLLKGGDHRFSDAAALELIENAIDNVLGAL</sequence>
<keyword evidence="3" id="KW-0031">Aminopeptidase</keyword>
<dbReference type="EMBL" id="QBKS01000001">
    <property type="protein sequence ID" value="PTX56463.1"/>
    <property type="molecule type" value="Genomic_DNA"/>
</dbReference>
<dbReference type="PANTHER" id="PTHR16138:SF7">
    <property type="entry name" value="PALMITOYL-PROTEIN THIOESTERASE ABHD10, MITOCHONDRIAL"/>
    <property type="match status" value="1"/>
</dbReference>
<keyword evidence="4" id="KW-1185">Reference proteome</keyword>
<feature type="domain" description="Serine aminopeptidase S33" evidence="2">
    <location>
        <begin position="43"/>
        <end position="142"/>
    </location>
</feature>
<organism evidence="3 4">
    <name type="scientific">Litoreibacter ponti</name>
    <dbReference type="NCBI Taxonomy" id="1510457"/>
    <lineage>
        <taxon>Bacteria</taxon>
        <taxon>Pseudomonadati</taxon>
        <taxon>Pseudomonadota</taxon>
        <taxon>Alphaproteobacteria</taxon>
        <taxon>Rhodobacterales</taxon>
        <taxon>Roseobacteraceae</taxon>
        <taxon>Litoreibacter</taxon>
    </lineage>
</organism>
<gene>
    <name evidence="3" type="ORF">C8N43_1122</name>
</gene>
<dbReference type="Proteomes" id="UP000243978">
    <property type="component" value="Unassembled WGS sequence"/>
</dbReference>
<evidence type="ECO:0000313" key="4">
    <source>
        <dbReference type="Proteomes" id="UP000243978"/>
    </source>
</evidence>
<evidence type="ECO:0000256" key="1">
    <source>
        <dbReference type="ARBA" id="ARBA00022801"/>
    </source>
</evidence>
<dbReference type="AlphaFoldDB" id="A0A2T6BK78"/>
<dbReference type="GO" id="GO:0004177">
    <property type="term" value="F:aminopeptidase activity"/>
    <property type="evidence" value="ECO:0007669"/>
    <property type="project" value="UniProtKB-KW"/>
</dbReference>
<name>A0A2T6BK78_9RHOB</name>
<keyword evidence="3" id="KW-0645">Protease</keyword>
<dbReference type="InterPro" id="IPR052382">
    <property type="entry name" value="ABHD10_acyl-thioesterase"/>
</dbReference>
<evidence type="ECO:0000259" key="2">
    <source>
        <dbReference type="Pfam" id="PF12146"/>
    </source>
</evidence>
<proteinExistence type="predicted"/>
<dbReference type="InterPro" id="IPR029058">
    <property type="entry name" value="AB_hydrolase_fold"/>
</dbReference>
<dbReference type="PANTHER" id="PTHR16138">
    <property type="entry name" value="MYCOPHENOLIC ACID ACYL-GLUCURONIDE ESTERASE, MITOCHONDRIAL"/>
    <property type="match status" value="1"/>
</dbReference>
<dbReference type="OrthoDB" id="9813296at2"/>
<protein>
    <submittedName>
        <fullName evidence="3">Serine aminopeptidase S33 family</fullName>
    </submittedName>
</protein>
<keyword evidence="1" id="KW-0378">Hydrolase</keyword>
<comment type="caution">
    <text evidence="3">The sequence shown here is derived from an EMBL/GenBank/DDBJ whole genome shotgun (WGS) entry which is preliminary data.</text>
</comment>
<dbReference type="Pfam" id="PF12146">
    <property type="entry name" value="Hydrolase_4"/>
    <property type="match status" value="1"/>
</dbReference>
<reference evidence="3 4" key="1">
    <citation type="submission" date="2018-04" db="EMBL/GenBank/DDBJ databases">
        <title>Genomic Encyclopedia of Archaeal and Bacterial Type Strains, Phase II (KMG-II): from individual species to whole genera.</title>
        <authorList>
            <person name="Goeker M."/>
        </authorList>
    </citation>
    <scope>NUCLEOTIDE SEQUENCE [LARGE SCALE GENOMIC DNA]</scope>
    <source>
        <strain evidence="3 4">DSM 100977</strain>
    </source>
</reference>
<dbReference type="RefSeq" id="WP_107844662.1">
    <property type="nucleotide sequence ID" value="NZ_QBKS01000001.1"/>
</dbReference>